<comment type="similarity">
    <text evidence="1">Belongs to the anaerobic coproporphyrinogen-III oxidase family. HemW subfamily.</text>
</comment>
<evidence type="ECO:0000256" key="2">
    <source>
        <dbReference type="RuleBase" id="RU364116"/>
    </source>
</evidence>
<dbReference type="KEGG" id="dte:Dester_1388"/>
<accession>F0S1L6</accession>
<reference evidence="4 5" key="1">
    <citation type="journal article" date="2011" name="Stand. Genomic Sci.">
        <title>Complete genome sequence of the thermophilic sulfur-reducer Desulfurobacterium thermolithotrophum type strain (BSA(T)) from a deep-sea hydrothermal vent.</title>
        <authorList>
            <person name="Goker M."/>
            <person name="Daligault H."/>
            <person name="Mwirichia R."/>
            <person name="Lapidus A."/>
            <person name="Lucas S."/>
            <person name="Deshpande S."/>
            <person name="Pagani I."/>
            <person name="Tapia R."/>
            <person name="Cheng J.F."/>
            <person name="Goodwin L."/>
            <person name="Pitluck S."/>
            <person name="Liolios K."/>
            <person name="Ivanova N."/>
            <person name="Mavromatis K."/>
            <person name="Mikhailova N."/>
            <person name="Pati A."/>
            <person name="Chen A."/>
            <person name="Palaniappan K."/>
            <person name="Han C."/>
            <person name="Land M."/>
            <person name="Hauser L."/>
            <person name="Pan C."/>
            <person name="Brambilla E.M."/>
            <person name="Rohde M."/>
            <person name="Spring S."/>
            <person name="Sikorski J."/>
            <person name="Wirth R."/>
            <person name="Detter J.C."/>
            <person name="Woyke T."/>
            <person name="Bristow J."/>
            <person name="Eisen J.A."/>
            <person name="Markowitz V."/>
            <person name="Hugenholtz P."/>
            <person name="Kyrpides N.C."/>
            <person name="Klenk H.P."/>
        </authorList>
    </citation>
    <scope>NUCLEOTIDE SEQUENCE [LARGE SCALE GENOMIC DNA]</scope>
    <source>
        <strain evidence="5">DSM 11699 / BSA</strain>
    </source>
</reference>
<evidence type="ECO:0000259" key="3">
    <source>
        <dbReference type="PROSITE" id="PS51918"/>
    </source>
</evidence>
<evidence type="ECO:0000313" key="5">
    <source>
        <dbReference type="Proteomes" id="UP000007102"/>
    </source>
</evidence>
<keyword evidence="2" id="KW-0349">Heme</keyword>
<dbReference type="SMART" id="SM00729">
    <property type="entry name" value="Elp3"/>
    <property type="match status" value="1"/>
</dbReference>
<dbReference type="OrthoDB" id="9808022at2"/>
<keyword evidence="5" id="KW-1185">Reference proteome</keyword>
<dbReference type="InterPro" id="IPR058240">
    <property type="entry name" value="rSAM_sf"/>
</dbReference>
<dbReference type="GO" id="GO:0051539">
    <property type="term" value="F:4 iron, 4 sulfur cluster binding"/>
    <property type="evidence" value="ECO:0007669"/>
    <property type="project" value="UniProtKB-UniRule"/>
</dbReference>
<dbReference type="Gene3D" id="3.30.750.200">
    <property type="match status" value="1"/>
</dbReference>
<dbReference type="NCBIfam" id="TIGR00539">
    <property type="entry name" value="hemN_rel"/>
    <property type="match status" value="1"/>
</dbReference>
<dbReference type="Pfam" id="PF04055">
    <property type="entry name" value="Radical_SAM"/>
    <property type="match status" value="1"/>
</dbReference>
<dbReference type="FunCoup" id="F0S1L6">
    <property type="interactions" value="426"/>
</dbReference>
<dbReference type="GO" id="GO:0046872">
    <property type="term" value="F:metal ion binding"/>
    <property type="evidence" value="ECO:0007669"/>
    <property type="project" value="UniProtKB-UniRule"/>
</dbReference>
<dbReference type="InterPro" id="IPR006638">
    <property type="entry name" value="Elp3/MiaA/NifB-like_rSAM"/>
</dbReference>
<dbReference type="Proteomes" id="UP000007102">
    <property type="component" value="Chromosome"/>
</dbReference>
<dbReference type="SUPFAM" id="SSF102114">
    <property type="entry name" value="Radical SAM enzymes"/>
    <property type="match status" value="1"/>
</dbReference>
<dbReference type="AlphaFoldDB" id="F0S1L6"/>
<dbReference type="eggNOG" id="COG0635">
    <property type="taxonomic scope" value="Bacteria"/>
</dbReference>
<dbReference type="GO" id="GO:0004109">
    <property type="term" value="F:coproporphyrinogen oxidase activity"/>
    <property type="evidence" value="ECO:0007669"/>
    <property type="project" value="InterPro"/>
</dbReference>
<protein>
    <recommendedName>
        <fullName evidence="2">Heme chaperone HemW</fullName>
    </recommendedName>
</protein>
<proteinExistence type="inferred from homology"/>
<dbReference type="InterPro" id="IPR004559">
    <property type="entry name" value="HemW-like"/>
</dbReference>
<keyword evidence="2" id="KW-0963">Cytoplasm</keyword>
<dbReference type="InterPro" id="IPR007197">
    <property type="entry name" value="rSAM"/>
</dbReference>
<dbReference type="SFLD" id="SFLDS00029">
    <property type="entry name" value="Radical_SAM"/>
    <property type="match status" value="1"/>
</dbReference>
<sequence length="377" mass="43941">MSLKKKLLKSLYVHVPFCRKKCPYCDFYSVEDFSFVSEYEKALLSEFSLRNPEFTQFPTVYFGGGTPSTLKPNLFYSILSRIGQFSEVTVELNPEDVNLCYLRNLKELGVNRISLGVQSFSDNILKKLGRRQKSIDNLRALEIVFKVFSNVSIDIIYGAPKQTILELEKDLSIALSFPIKHISLYALTVYEETPFYKFMKEGKLKLPEEEKLSNMYYFIEEFLTSQGFKHYEISNFALLGFESKHNLNYWYLENYLGIGVSAGSYVNRKYWKNTSNLKNYIKATLYRKELPEKEETIYSEKEEKELKLIMGLRLIEGVNLERIQLLDSFKKAIEKSNKIRILIEEEFLIFKEPILKLGKKGLFTSNAVISEVTSEIF</sequence>
<dbReference type="InParanoid" id="F0S1L6"/>
<dbReference type="InterPro" id="IPR034505">
    <property type="entry name" value="Coproporphyrinogen-III_oxidase"/>
</dbReference>
<dbReference type="GO" id="GO:0005737">
    <property type="term" value="C:cytoplasm"/>
    <property type="evidence" value="ECO:0007669"/>
    <property type="project" value="UniProtKB-SubCell"/>
</dbReference>
<dbReference type="SFLD" id="SFLDG01065">
    <property type="entry name" value="anaerobic_coproporphyrinogen-I"/>
    <property type="match status" value="1"/>
</dbReference>
<gene>
    <name evidence="4" type="ordered locus">Dester_1388</name>
</gene>
<dbReference type="SFLD" id="SFLDF00562">
    <property type="entry name" value="HemN-like__clustered_with_heat"/>
    <property type="match status" value="1"/>
</dbReference>
<keyword evidence="2" id="KW-0479">Metal-binding</keyword>
<dbReference type="PANTHER" id="PTHR13932">
    <property type="entry name" value="COPROPORPHYRINIGEN III OXIDASE"/>
    <property type="match status" value="1"/>
</dbReference>
<dbReference type="STRING" id="868864.Dester_1388"/>
<dbReference type="GO" id="GO:0006779">
    <property type="term" value="P:porphyrin-containing compound biosynthetic process"/>
    <property type="evidence" value="ECO:0007669"/>
    <property type="project" value="InterPro"/>
</dbReference>
<dbReference type="EMBL" id="CP002543">
    <property type="protein sequence ID" value="ADY74019.1"/>
    <property type="molecule type" value="Genomic_DNA"/>
</dbReference>
<dbReference type="RefSeq" id="WP_013638968.1">
    <property type="nucleotide sequence ID" value="NC_015185.1"/>
</dbReference>
<keyword evidence="2" id="KW-0949">S-adenosyl-L-methionine</keyword>
<keyword evidence="2" id="KW-0004">4Fe-4S</keyword>
<feature type="domain" description="Radical SAM core" evidence="3">
    <location>
        <begin position="3"/>
        <end position="229"/>
    </location>
</feature>
<evidence type="ECO:0000256" key="1">
    <source>
        <dbReference type="ARBA" id="ARBA00006100"/>
    </source>
</evidence>
<dbReference type="HOGENOM" id="CLU_027579_2_2_0"/>
<dbReference type="PANTHER" id="PTHR13932:SF5">
    <property type="entry name" value="RADICAL S-ADENOSYL METHIONINE DOMAIN-CONTAINING PROTEIN 1, MITOCHONDRIAL"/>
    <property type="match status" value="1"/>
</dbReference>
<name>F0S1L6_DESTD</name>
<evidence type="ECO:0000313" key="4">
    <source>
        <dbReference type="EMBL" id="ADY74019.1"/>
    </source>
</evidence>
<organism evidence="4 5">
    <name type="scientific">Desulfurobacterium thermolithotrophum (strain DSM 11699 / BSA)</name>
    <dbReference type="NCBI Taxonomy" id="868864"/>
    <lineage>
        <taxon>Bacteria</taxon>
        <taxon>Pseudomonadati</taxon>
        <taxon>Aquificota</taxon>
        <taxon>Aquificia</taxon>
        <taxon>Desulfurobacteriales</taxon>
        <taxon>Desulfurobacteriaceae</taxon>
        <taxon>Desulfurobacterium</taxon>
    </lineage>
</organism>
<comment type="subcellular location">
    <subcellularLocation>
        <location evidence="2">Cytoplasm</location>
    </subcellularLocation>
</comment>
<keyword evidence="2" id="KW-0143">Chaperone</keyword>
<keyword evidence="2" id="KW-0408">Iron</keyword>
<keyword evidence="2" id="KW-0411">Iron-sulfur</keyword>
<reference evidence="5" key="2">
    <citation type="submission" date="2011-02" db="EMBL/GenBank/DDBJ databases">
        <title>The complete genome of Desulfurobacterium thermolithotrophum DSM 11699.</title>
        <authorList>
            <consortium name="US DOE Joint Genome Institute (JGI-PGF)"/>
            <person name="Lucas S."/>
            <person name="Copeland A."/>
            <person name="Lapidus A."/>
            <person name="Bruce D."/>
            <person name="Goodwin L."/>
            <person name="Pitluck S."/>
            <person name="Kyrpides N."/>
            <person name="Mavromatis K."/>
            <person name="Pagani I."/>
            <person name="Ivanova N."/>
            <person name="Mikhailova N."/>
            <person name="Daligault H."/>
            <person name="Detter J.C."/>
            <person name="Tapia R."/>
            <person name="Han C."/>
            <person name="Land M."/>
            <person name="Hauser L."/>
            <person name="Markowitz V."/>
            <person name="Cheng J.-F."/>
            <person name="Hugenholtz P."/>
            <person name="Woyke T."/>
            <person name="Wu D."/>
            <person name="Spring S."/>
            <person name="Brambilla E."/>
            <person name="Klenk H.-P."/>
            <person name="Eisen J.A."/>
        </authorList>
    </citation>
    <scope>NUCLEOTIDE SEQUENCE [LARGE SCALE GENOMIC DNA]</scope>
    <source>
        <strain evidence="5">DSM 11699 / BSA</strain>
    </source>
</reference>
<dbReference type="CDD" id="cd01335">
    <property type="entry name" value="Radical_SAM"/>
    <property type="match status" value="1"/>
</dbReference>
<comment type="function">
    <text evidence="2">Probably acts as a heme chaperone, transferring heme to an unknown acceptor. Binds one molecule of heme per monomer, possibly covalently. Binds 1 [4Fe-4S] cluster. The cluster is coordinated with 3 cysteines and an exchangeable S-adenosyl-L-methionine.</text>
</comment>
<dbReference type="PROSITE" id="PS51918">
    <property type="entry name" value="RADICAL_SAM"/>
    <property type="match status" value="1"/>
</dbReference>